<evidence type="ECO:0000256" key="2">
    <source>
        <dbReference type="ARBA" id="ARBA00022475"/>
    </source>
</evidence>
<dbReference type="EMBL" id="JAMZFV010000022">
    <property type="protein sequence ID" value="MCP1111045.1"/>
    <property type="molecule type" value="Genomic_DNA"/>
</dbReference>
<gene>
    <name evidence="7" type="ORF">NK118_12370</name>
</gene>
<protein>
    <submittedName>
        <fullName evidence="7">Sugar ABC transporter permease</fullName>
    </submittedName>
</protein>
<feature type="transmembrane region" description="Helical" evidence="6">
    <location>
        <begin position="299"/>
        <end position="318"/>
    </location>
</feature>
<feature type="transmembrane region" description="Helical" evidence="6">
    <location>
        <begin position="12"/>
        <end position="33"/>
    </location>
</feature>
<keyword evidence="8" id="KW-1185">Reference proteome</keyword>
<proteinExistence type="predicted"/>
<feature type="transmembrane region" description="Helical" evidence="6">
    <location>
        <begin position="97"/>
        <end position="123"/>
    </location>
</feature>
<feature type="transmembrane region" description="Helical" evidence="6">
    <location>
        <begin position="274"/>
        <end position="293"/>
    </location>
</feature>
<keyword evidence="3 6" id="KW-0812">Transmembrane</keyword>
<reference evidence="7 8" key="1">
    <citation type="journal article" date="2022" name="Genome Biol. Evol.">
        <title>Host diet, physiology and behaviors set the stage for Lachnospiraceae cladogenesis.</title>
        <authorList>
            <person name="Vera-Ponce De Leon A."/>
            <person name="Schneider M."/>
            <person name="Jahnes B.C."/>
            <person name="Sadowski V."/>
            <person name="Camuy-Velez L.A."/>
            <person name="Duan J."/>
            <person name="Sabree Z.L."/>
        </authorList>
    </citation>
    <scope>NUCLEOTIDE SEQUENCE [LARGE SCALE GENOMIC DNA]</scope>
    <source>
        <strain evidence="7 8">PAL227</strain>
    </source>
</reference>
<keyword evidence="4 6" id="KW-1133">Transmembrane helix</keyword>
<dbReference type="Pfam" id="PF02653">
    <property type="entry name" value="BPD_transp_2"/>
    <property type="match status" value="1"/>
</dbReference>
<comment type="subcellular location">
    <subcellularLocation>
        <location evidence="1">Cell membrane</location>
        <topology evidence="1">Multi-pass membrane protein</topology>
    </subcellularLocation>
</comment>
<evidence type="ECO:0000256" key="1">
    <source>
        <dbReference type="ARBA" id="ARBA00004651"/>
    </source>
</evidence>
<evidence type="ECO:0000256" key="3">
    <source>
        <dbReference type="ARBA" id="ARBA00022692"/>
    </source>
</evidence>
<keyword evidence="2" id="KW-1003">Cell membrane</keyword>
<dbReference type="PANTHER" id="PTHR32196">
    <property type="entry name" value="ABC TRANSPORTER PERMEASE PROTEIN YPHD-RELATED-RELATED"/>
    <property type="match status" value="1"/>
</dbReference>
<comment type="caution">
    <text evidence="7">The sequence shown here is derived from an EMBL/GenBank/DDBJ whole genome shotgun (WGS) entry which is preliminary data.</text>
</comment>
<evidence type="ECO:0000313" key="7">
    <source>
        <dbReference type="EMBL" id="MCP1111045.1"/>
    </source>
</evidence>
<evidence type="ECO:0000313" key="8">
    <source>
        <dbReference type="Proteomes" id="UP001523565"/>
    </source>
</evidence>
<dbReference type="RefSeq" id="WP_262069924.1">
    <property type="nucleotide sequence ID" value="NZ_JAMXOC010000022.1"/>
</dbReference>
<dbReference type="Proteomes" id="UP001523565">
    <property type="component" value="Unassembled WGS sequence"/>
</dbReference>
<keyword evidence="5 6" id="KW-0472">Membrane</keyword>
<feature type="transmembrane region" description="Helical" evidence="6">
    <location>
        <begin position="165"/>
        <end position="185"/>
    </location>
</feature>
<dbReference type="InterPro" id="IPR001851">
    <property type="entry name" value="ABC_transp_permease"/>
</dbReference>
<feature type="transmembrane region" description="Helical" evidence="6">
    <location>
        <begin position="247"/>
        <end position="267"/>
    </location>
</feature>
<accession>A0ABT1EK28</accession>
<sequence>MGNKVIFRKCIGTLAIPVIAGLILGVICLVNGKAMIGNRTSFNNFVIYAAIIMITTIALSINLNSGRFDFSLGAMAILSSGVAAKVTYSVLSGGKYSAALMLGLSLAAGILLGLISGLIYIILRLPPIISSLGVTLIYEGILYTMTGGSYIMGEVQNTSMAKVSGSWIPAFIIIVVVLITMIILFDHTKFGYEYNALKSGQKVAVNTGIREIPNALICYAVCGGLMGIVGFLNTVRNANINGGQLGFGSISIMFTAFLPMFIGSYIGRYSNEKFGYLLAAICMSMLNSTFAVFANTVNASMQSIINAVLLVVFLVYLNNEHLLKKGVKQ</sequence>
<evidence type="ECO:0000256" key="6">
    <source>
        <dbReference type="SAM" id="Phobius"/>
    </source>
</evidence>
<evidence type="ECO:0000256" key="4">
    <source>
        <dbReference type="ARBA" id="ARBA00022989"/>
    </source>
</evidence>
<feature type="transmembrane region" description="Helical" evidence="6">
    <location>
        <begin position="45"/>
        <end position="63"/>
    </location>
</feature>
<feature type="transmembrane region" description="Helical" evidence="6">
    <location>
        <begin position="135"/>
        <end position="153"/>
    </location>
</feature>
<organism evidence="7 8">
    <name type="scientific">Ohessyouella blattaphilus</name>
    <dbReference type="NCBI Taxonomy" id="2949333"/>
    <lineage>
        <taxon>Bacteria</taxon>
        <taxon>Bacillati</taxon>
        <taxon>Bacillota</taxon>
        <taxon>Clostridia</taxon>
        <taxon>Lachnospirales</taxon>
        <taxon>Lachnospiraceae</taxon>
        <taxon>Ohessyouella</taxon>
    </lineage>
</organism>
<feature type="transmembrane region" description="Helical" evidence="6">
    <location>
        <begin position="216"/>
        <end position="235"/>
    </location>
</feature>
<evidence type="ECO:0000256" key="5">
    <source>
        <dbReference type="ARBA" id="ARBA00023136"/>
    </source>
</evidence>
<name>A0ABT1EK28_9FIRM</name>